<organism evidence="8">
    <name type="scientific">Nephromyces sp. ex Molgula occidentalis</name>
    <dbReference type="NCBI Taxonomy" id="2544991"/>
    <lineage>
        <taxon>Eukaryota</taxon>
        <taxon>Sar</taxon>
        <taxon>Alveolata</taxon>
        <taxon>Apicomplexa</taxon>
        <taxon>Aconoidasida</taxon>
        <taxon>Nephromycida</taxon>
        <taxon>Nephromyces</taxon>
    </lineage>
</organism>
<dbReference type="GO" id="GO:0006351">
    <property type="term" value="P:DNA-templated transcription"/>
    <property type="evidence" value="ECO:0007669"/>
    <property type="project" value="InterPro"/>
</dbReference>
<keyword evidence="4" id="KW-0808">Transferase</keyword>
<evidence type="ECO:0000256" key="1">
    <source>
        <dbReference type="ARBA" id="ARBA00004026"/>
    </source>
</evidence>
<dbReference type="InterPro" id="IPR045867">
    <property type="entry name" value="DNA-dir_RpoC_beta_prime"/>
</dbReference>
<evidence type="ECO:0000256" key="5">
    <source>
        <dbReference type="ARBA" id="ARBA00022695"/>
    </source>
</evidence>
<dbReference type="GO" id="GO:0003899">
    <property type="term" value="F:DNA-directed RNA polymerase activity"/>
    <property type="evidence" value="ECO:0007669"/>
    <property type="project" value="UniProtKB-EC"/>
</dbReference>
<evidence type="ECO:0000313" key="8">
    <source>
        <dbReference type="EMBL" id="QEM01846.1"/>
    </source>
</evidence>
<evidence type="ECO:0000256" key="3">
    <source>
        <dbReference type="ARBA" id="ARBA00022478"/>
    </source>
</evidence>
<evidence type="ECO:0000256" key="4">
    <source>
        <dbReference type="ARBA" id="ARBA00022679"/>
    </source>
</evidence>
<comment type="catalytic activity">
    <reaction evidence="7">
        <text>RNA(n) + a ribonucleoside 5'-triphosphate = RNA(n+1) + diphosphate</text>
        <dbReference type="Rhea" id="RHEA:21248"/>
        <dbReference type="Rhea" id="RHEA-COMP:14527"/>
        <dbReference type="Rhea" id="RHEA-COMP:17342"/>
        <dbReference type="ChEBI" id="CHEBI:33019"/>
        <dbReference type="ChEBI" id="CHEBI:61557"/>
        <dbReference type="ChEBI" id="CHEBI:140395"/>
        <dbReference type="EC" id="2.7.7.6"/>
    </reaction>
</comment>
<name>A0A5C1H9H5_9APIC</name>
<dbReference type="SUPFAM" id="SSF64484">
    <property type="entry name" value="beta and beta-prime subunits of DNA dependent RNA-polymerase"/>
    <property type="match status" value="1"/>
</dbReference>
<gene>
    <name evidence="8" type="primary">rpoC2B</name>
</gene>
<dbReference type="PANTHER" id="PTHR19376:SF54">
    <property type="entry name" value="DNA-DIRECTED RNA POLYMERASE SUBUNIT BETA"/>
    <property type="match status" value="1"/>
</dbReference>
<evidence type="ECO:0000256" key="6">
    <source>
        <dbReference type="ARBA" id="ARBA00023163"/>
    </source>
</evidence>
<comment type="function">
    <text evidence="1">DNA-dependent RNA polymerase catalyzes the transcription of DNA into RNA using the four ribonucleoside triphosphates as substrates.</text>
</comment>
<dbReference type="EMBL" id="MK573209">
    <property type="protein sequence ID" value="QEM01846.1"/>
    <property type="molecule type" value="Genomic_DNA"/>
</dbReference>
<keyword evidence="5" id="KW-0548">Nucleotidyltransferase</keyword>
<reference evidence="8" key="1">
    <citation type="journal article" date="2019" name="Genome Biol. Evol.">
        <title>Nephromyces represents a diverse and novel lineage of the Apicomplexa that has retained apicoplasts.</title>
        <authorList>
            <person name="Munoz-Gomez S.A."/>
            <person name="Durnin K."/>
            <person name="Eme L."/>
            <person name="Paight C."/>
            <person name="Lane C.E."/>
            <person name="Saffo M.B."/>
            <person name="Slamovits C.H."/>
        </authorList>
    </citation>
    <scope>NUCLEOTIDE SEQUENCE</scope>
    <source>
        <strain evidence="8">688</strain>
    </source>
</reference>
<evidence type="ECO:0000256" key="2">
    <source>
        <dbReference type="ARBA" id="ARBA00012418"/>
    </source>
</evidence>
<keyword evidence="6" id="KW-0804">Transcription</keyword>
<dbReference type="GO" id="GO:0000428">
    <property type="term" value="C:DNA-directed RNA polymerase complex"/>
    <property type="evidence" value="ECO:0007669"/>
    <property type="project" value="UniProtKB-KW"/>
</dbReference>
<dbReference type="EC" id="2.7.7.6" evidence="2"/>
<evidence type="ECO:0000256" key="7">
    <source>
        <dbReference type="ARBA" id="ARBA00048552"/>
    </source>
</evidence>
<proteinExistence type="predicted"/>
<accession>A0A5C1H9H5</accession>
<dbReference type="AlphaFoldDB" id="A0A5C1H9H5"/>
<dbReference type="PANTHER" id="PTHR19376">
    <property type="entry name" value="DNA-DIRECTED RNA POLYMERASE"/>
    <property type="match status" value="1"/>
</dbReference>
<keyword evidence="3 8" id="KW-0240">DNA-directed RNA polymerase</keyword>
<dbReference type="Gene3D" id="2.40.50.100">
    <property type="match status" value="1"/>
</dbReference>
<sequence>MILLKNNLFFFKKFNSKLNLYNKIKFINSITLVNNYFKFFNFKIKIKELYLKLKYENYEFITYKSKKYFINFLNRNKYLSIIDNKYYKIFNFNNSNLIESNLIKKKFNNSILIYKNIQINNIHKNIINSNKSFIANNTIISSRSPKEKEFNLKLNNYINKYTFINTFSNLNTTNLLKTLYSNLNSPKKSSDIISGLQYIETIFESKIKPYNSFIINKGYLVNETYYNNYDEINKIFINKLVIFNNINQYNIEKGISTSVKSFFVEPSSIVSGGDIILQDTYNPSLLLELKFKTISNYFNQFKSSKISFNFIFNIIIESLYKQYLSNNINIPIIYFEILVKKMTSCVKIINPGKSNFKSEDILPLNIIHLTNLSYILHKNNQIYYHPKILGISKSILASSGFLTAASFQHTISILIKSALENQIDWLVDLKAKLILSDLIPTGSGWYRFFNKTLI</sequence>
<dbReference type="Gene3D" id="1.10.1790.20">
    <property type="match status" value="1"/>
</dbReference>
<protein>
    <recommendedName>
        <fullName evidence="2">DNA-directed RNA polymerase</fullName>
        <ecNumber evidence="2">2.7.7.6</ecNumber>
    </recommendedName>
</protein>
<dbReference type="Gene3D" id="1.10.150.390">
    <property type="match status" value="1"/>
</dbReference>